<dbReference type="EMBL" id="CP022983">
    <property type="protein sequence ID" value="ASV68733.1"/>
    <property type="molecule type" value="Genomic_DNA"/>
</dbReference>
<accession>A0A248TKJ2</accession>
<dbReference type="Pfam" id="PF00392">
    <property type="entry name" value="GntR"/>
    <property type="match status" value="1"/>
</dbReference>
<keyword evidence="6" id="KW-1185">Reference proteome</keyword>
<dbReference type="PANTHER" id="PTHR43537">
    <property type="entry name" value="TRANSCRIPTIONAL REGULATOR, GNTR FAMILY"/>
    <property type="match status" value="1"/>
</dbReference>
<dbReference type="GO" id="GO:0003700">
    <property type="term" value="F:DNA-binding transcription factor activity"/>
    <property type="evidence" value="ECO:0007669"/>
    <property type="project" value="InterPro"/>
</dbReference>
<evidence type="ECO:0000256" key="3">
    <source>
        <dbReference type="ARBA" id="ARBA00023163"/>
    </source>
</evidence>
<reference evidence="5 6" key="1">
    <citation type="submission" date="2017-08" db="EMBL/GenBank/DDBJ databases">
        <title>Complete Genome Sequence of Bacillus kochii Oregon-R-modENCODE STRAIN BDGP4, isolated from Drosophila melanogaster gut.</title>
        <authorList>
            <person name="Wan K.H."/>
            <person name="Yu C."/>
            <person name="Park S."/>
            <person name="Hammonds A.S."/>
            <person name="Booth B.W."/>
            <person name="Celniker S.E."/>
        </authorList>
    </citation>
    <scope>NUCLEOTIDE SEQUENCE [LARGE SCALE GENOMIC DNA]</scope>
    <source>
        <strain evidence="5 6">BDGP4</strain>
    </source>
</reference>
<name>A0A248TKJ2_9BACI</name>
<proteinExistence type="predicted"/>
<dbReference type="AlphaFoldDB" id="A0A248TKJ2"/>
<evidence type="ECO:0000256" key="1">
    <source>
        <dbReference type="ARBA" id="ARBA00023015"/>
    </source>
</evidence>
<organism evidence="5 6">
    <name type="scientific">Cytobacillus kochii</name>
    <dbReference type="NCBI Taxonomy" id="859143"/>
    <lineage>
        <taxon>Bacteria</taxon>
        <taxon>Bacillati</taxon>
        <taxon>Bacillota</taxon>
        <taxon>Bacilli</taxon>
        <taxon>Bacillales</taxon>
        <taxon>Bacillaceae</taxon>
        <taxon>Cytobacillus</taxon>
    </lineage>
</organism>
<dbReference type="InterPro" id="IPR036390">
    <property type="entry name" value="WH_DNA-bd_sf"/>
</dbReference>
<dbReference type="SUPFAM" id="SSF46785">
    <property type="entry name" value="Winged helix' DNA-binding domain"/>
    <property type="match status" value="1"/>
</dbReference>
<evidence type="ECO:0000313" key="6">
    <source>
        <dbReference type="Proteomes" id="UP000215137"/>
    </source>
</evidence>
<evidence type="ECO:0000259" key="4">
    <source>
        <dbReference type="PROSITE" id="PS50949"/>
    </source>
</evidence>
<dbReference type="PANTHER" id="PTHR43537:SF54">
    <property type="entry name" value="TRANSCRIPTIONAL REGULATOR, GNTR FAMILY"/>
    <property type="match status" value="1"/>
</dbReference>
<gene>
    <name evidence="5" type="ORF">CKF48_16440</name>
</gene>
<dbReference type="Proteomes" id="UP000215137">
    <property type="component" value="Chromosome"/>
</dbReference>
<evidence type="ECO:0000313" key="5">
    <source>
        <dbReference type="EMBL" id="ASV68733.1"/>
    </source>
</evidence>
<keyword evidence="3" id="KW-0804">Transcription</keyword>
<dbReference type="OrthoDB" id="9799482at2"/>
<keyword evidence="1" id="KW-0805">Transcription regulation</keyword>
<dbReference type="InterPro" id="IPR036388">
    <property type="entry name" value="WH-like_DNA-bd_sf"/>
</dbReference>
<dbReference type="PROSITE" id="PS50949">
    <property type="entry name" value="HTH_GNTR"/>
    <property type="match status" value="1"/>
</dbReference>
<dbReference type="PRINTS" id="PR00035">
    <property type="entry name" value="HTHGNTR"/>
</dbReference>
<evidence type="ECO:0000256" key="2">
    <source>
        <dbReference type="ARBA" id="ARBA00023125"/>
    </source>
</evidence>
<keyword evidence="2" id="KW-0238">DNA-binding</keyword>
<dbReference type="CDD" id="cd07377">
    <property type="entry name" value="WHTH_GntR"/>
    <property type="match status" value="1"/>
</dbReference>
<dbReference type="KEGG" id="bko:CKF48_16440"/>
<feature type="domain" description="HTH gntR-type" evidence="4">
    <location>
        <begin position="8"/>
        <end position="76"/>
    </location>
</feature>
<dbReference type="InterPro" id="IPR000524">
    <property type="entry name" value="Tscrpt_reg_HTH_GntR"/>
</dbReference>
<dbReference type="GO" id="GO:0003677">
    <property type="term" value="F:DNA binding"/>
    <property type="evidence" value="ECO:0007669"/>
    <property type="project" value="UniProtKB-KW"/>
</dbReference>
<dbReference type="SMART" id="SM00345">
    <property type="entry name" value="HTH_GNTR"/>
    <property type="match status" value="1"/>
</dbReference>
<dbReference type="RefSeq" id="WP_095372301.1">
    <property type="nucleotide sequence ID" value="NZ_CP022983.1"/>
</dbReference>
<dbReference type="Gene3D" id="1.10.10.10">
    <property type="entry name" value="Winged helix-like DNA-binding domain superfamily/Winged helix DNA-binding domain"/>
    <property type="match status" value="1"/>
</dbReference>
<sequence>MSSLDNSTKLYIEIVKQLRNIIQEEGYQTGDKLPSEREMSERLNVGRSSVREAFRALELLGLIETRRGEGTFIKDFRGHNLVQLLSTFILQDKQAKTDIKETKYLVEWDCIWLAMRKATPKELEAFRNWVTSEVFQENEYFYRIVLIADNHLFKRLWTILTDYYNSLDFGSAIVDQKTYLSLIDAMIEKDEQAAKIQYCLIRNLSSI</sequence>
<protein>
    <submittedName>
        <fullName evidence="5">GntR family transcriptional regulator</fullName>
    </submittedName>
</protein>